<dbReference type="EMBL" id="CABFNS010000936">
    <property type="protein sequence ID" value="VUC37133.1"/>
    <property type="molecule type" value="Genomic_DNA"/>
</dbReference>
<dbReference type="Proteomes" id="UP000766486">
    <property type="component" value="Unassembled WGS sequence"/>
</dbReference>
<gene>
    <name evidence="1" type="ORF">CLO192961_LOCUS462901</name>
</gene>
<protein>
    <submittedName>
        <fullName evidence="1">Uncharacterized protein</fullName>
    </submittedName>
</protein>
<keyword evidence="2" id="KW-1185">Reference proteome</keyword>
<evidence type="ECO:0000313" key="2">
    <source>
        <dbReference type="Proteomes" id="UP000766486"/>
    </source>
</evidence>
<sequence length="108" mass="11954">MHFDRSLLKLTIDGVEQLKIQGAYSAPDTKYTTELEQNGAAISITRPSFLLTDASGARAGYRTTEDTRILDASGQVKEWHSTRPDIIVRNSTMLSVSGLHFRPAFEAL</sequence>
<evidence type="ECO:0000313" key="1">
    <source>
        <dbReference type="EMBL" id="VUC37133.1"/>
    </source>
</evidence>
<accession>A0ABY6V4B7</accession>
<name>A0ABY6V4B7_BIOOC</name>
<organism evidence="1 2">
    <name type="scientific">Bionectria ochroleuca</name>
    <name type="common">Gliocladium roseum</name>
    <dbReference type="NCBI Taxonomy" id="29856"/>
    <lineage>
        <taxon>Eukaryota</taxon>
        <taxon>Fungi</taxon>
        <taxon>Dikarya</taxon>
        <taxon>Ascomycota</taxon>
        <taxon>Pezizomycotina</taxon>
        <taxon>Sordariomycetes</taxon>
        <taxon>Hypocreomycetidae</taxon>
        <taxon>Hypocreales</taxon>
        <taxon>Bionectriaceae</taxon>
        <taxon>Clonostachys</taxon>
    </lineage>
</organism>
<comment type="caution">
    <text evidence="1">The sequence shown here is derived from an EMBL/GenBank/DDBJ whole genome shotgun (WGS) entry which is preliminary data.</text>
</comment>
<reference evidence="1 2" key="1">
    <citation type="submission" date="2019-06" db="EMBL/GenBank/DDBJ databases">
        <authorList>
            <person name="Broberg M."/>
        </authorList>
    </citation>
    <scope>NUCLEOTIDE SEQUENCE [LARGE SCALE GENOMIC DNA]</scope>
</reference>
<proteinExistence type="predicted"/>